<keyword evidence="4 7" id="KW-0812">Transmembrane</keyword>
<sequence length="406" mass="43845">MKWLVFACKNVLRNRRRSLITVLIAAVGTAGVLVGGGFALFTYESLREMAARENGHLTLAHKSYFESDEDTPMQYGLADFTALKSRLEQDKRVRMALPRVQFSGLLSNGDKSSVFVGMGVDPAGEFYAKGPAMRVVSGSTLSRGQKTGAAPEIMLGTELARQMKAAPGAVLTLLSTTTSGSLNVLDVVVRGIMTVGVPEIDKRLIYVDVPTAQRLLVTDKVSTLSVYLHETAQTDEMRKEIAAMLPQYSVQTWRDQAFYYVAVRGLYNRIFGLLGAVIVVMVVFAVSNTLAMAVVERTREIGALRALGTLPSQIVRVFALEGLVLGAAGTALGMLAALSASIFFMLADVQMPPPPGRSVGYPLQINISPELYLLTTLVIIALSIAAAWFVSRKMAAKPIVEALTHV</sequence>
<name>A5G499_GEOUR</name>
<comment type="similarity">
    <text evidence="2">Belongs to the ABC-4 integral membrane protein family. LolC/E subfamily.</text>
</comment>
<evidence type="ECO:0000259" key="9">
    <source>
        <dbReference type="Pfam" id="PF12704"/>
    </source>
</evidence>
<keyword evidence="6 7" id="KW-0472">Membrane</keyword>
<feature type="transmembrane region" description="Helical" evidence="7">
    <location>
        <begin position="323"/>
        <end position="347"/>
    </location>
</feature>
<evidence type="ECO:0000313" key="11">
    <source>
        <dbReference type="Proteomes" id="UP000006695"/>
    </source>
</evidence>
<keyword evidence="3" id="KW-1003">Cell membrane</keyword>
<evidence type="ECO:0000256" key="3">
    <source>
        <dbReference type="ARBA" id="ARBA00022475"/>
    </source>
</evidence>
<dbReference type="Pfam" id="PF02687">
    <property type="entry name" value="FtsX"/>
    <property type="match status" value="1"/>
</dbReference>
<dbReference type="PANTHER" id="PTHR30489:SF0">
    <property type="entry name" value="LIPOPROTEIN-RELEASING SYSTEM TRANSMEMBRANE PROTEIN LOLE"/>
    <property type="match status" value="1"/>
</dbReference>
<evidence type="ECO:0000256" key="7">
    <source>
        <dbReference type="SAM" id="Phobius"/>
    </source>
</evidence>
<dbReference type="OrthoDB" id="9809768at2"/>
<evidence type="ECO:0000259" key="8">
    <source>
        <dbReference type="Pfam" id="PF02687"/>
    </source>
</evidence>
<accession>A5G499</accession>
<dbReference type="STRING" id="351605.Gura_2438"/>
<feature type="transmembrane region" description="Helical" evidence="7">
    <location>
        <begin position="270"/>
        <end position="295"/>
    </location>
</feature>
<evidence type="ECO:0000256" key="6">
    <source>
        <dbReference type="ARBA" id="ARBA00023136"/>
    </source>
</evidence>
<proteinExistence type="inferred from homology"/>
<dbReference type="EMBL" id="CP000698">
    <property type="protein sequence ID" value="ABQ26617.1"/>
    <property type="molecule type" value="Genomic_DNA"/>
</dbReference>
<dbReference type="KEGG" id="gur:Gura_2438"/>
<evidence type="ECO:0000313" key="10">
    <source>
        <dbReference type="EMBL" id="ABQ26617.1"/>
    </source>
</evidence>
<feature type="domain" description="MacB-like periplasmic core" evidence="9">
    <location>
        <begin position="18"/>
        <end position="243"/>
    </location>
</feature>
<dbReference type="GO" id="GO:0044874">
    <property type="term" value="P:lipoprotein localization to outer membrane"/>
    <property type="evidence" value="ECO:0007669"/>
    <property type="project" value="TreeGrafter"/>
</dbReference>
<reference evidence="10 11" key="1">
    <citation type="submission" date="2007-05" db="EMBL/GenBank/DDBJ databases">
        <title>Complete sequence of Geobacter uraniireducens Rf4.</title>
        <authorList>
            <consortium name="US DOE Joint Genome Institute"/>
            <person name="Copeland A."/>
            <person name="Lucas S."/>
            <person name="Lapidus A."/>
            <person name="Barry K."/>
            <person name="Detter J.C."/>
            <person name="Glavina del Rio T."/>
            <person name="Hammon N."/>
            <person name="Israni S."/>
            <person name="Dalin E."/>
            <person name="Tice H."/>
            <person name="Pitluck S."/>
            <person name="Chertkov O."/>
            <person name="Brettin T."/>
            <person name="Bruce D."/>
            <person name="Han C."/>
            <person name="Schmutz J."/>
            <person name="Larimer F."/>
            <person name="Land M."/>
            <person name="Hauser L."/>
            <person name="Kyrpides N."/>
            <person name="Mikhailova N."/>
            <person name="Shelobolina E."/>
            <person name="Aklujkar M."/>
            <person name="Lovley D."/>
            <person name="Richardson P."/>
        </authorList>
    </citation>
    <scope>NUCLEOTIDE SEQUENCE [LARGE SCALE GENOMIC DNA]</scope>
    <source>
        <strain evidence="10 11">Rf4</strain>
    </source>
</reference>
<dbReference type="Proteomes" id="UP000006695">
    <property type="component" value="Chromosome"/>
</dbReference>
<gene>
    <name evidence="10" type="ordered locus">Gura_2438</name>
</gene>
<dbReference type="Pfam" id="PF12704">
    <property type="entry name" value="MacB_PCD"/>
    <property type="match status" value="1"/>
</dbReference>
<comment type="subcellular location">
    <subcellularLocation>
        <location evidence="1">Cell membrane</location>
        <topology evidence="1">Multi-pass membrane protein</topology>
    </subcellularLocation>
</comment>
<dbReference type="AlphaFoldDB" id="A5G499"/>
<keyword evidence="5 7" id="KW-1133">Transmembrane helix</keyword>
<evidence type="ECO:0000256" key="4">
    <source>
        <dbReference type="ARBA" id="ARBA00022692"/>
    </source>
</evidence>
<organism evidence="10 11">
    <name type="scientific">Geotalea uraniireducens (strain Rf4)</name>
    <name type="common">Geobacter uraniireducens</name>
    <dbReference type="NCBI Taxonomy" id="351605"/>
    <lineage>
        <taxon>Bacteria</taxon>
        <taxon>Pseudomonadati</taxon>
        <taxon>Thermodesulfobacteriota</taxon>
        <taxon>Desulfuromonadia</taxon>
        <taxon>Geobacterales</taxon>
        <taxon>Geobacteraceae</taxon>
        <taxon>Geotalea</taxon>
    </lineage>
</organism>
<dbReference type="RefSeq" id="WP_011939307.1">
    <property type="nucleotide sequence ID" value="NC_009483.1"/>
</dbReference>
<feature type="transmembrane region" description="Helical" evidence="7">
    <location>
        <begin position="20"/>
        <end position="43"/>
    </location>
</feature>
<evidence type="ECO:0000256" key="5">
    <source>
        <dbReference type="ARBA" id="ARBA00022989"/>
    </source>
</evidence>
<dbReference type="InterPro" id="IPR025857">
    <property type="entry name" value="MacB_PCD"/>
</dbReference>
<dbReference type="PANTHER" id="PTHR30489">
    <property type="entry name" value="LIPOPROTEIN-RELEASING SYSTEM TRANSMEMBRANE PROTEIN LOLE"/>
    <property type="match status" value="1"/>
</dbReference>
<feature type="domain" description="ABC3 transporter permease C-terminal" evidence="8">
    <location>
        <begin position="274"/>
        <end position="398"/>
    </location>
</feature>
<dbReference type="InterPro" id="IPR003838">
    <property type="entry name" value="ABC3_permease_C"/>
</dbReference>
<evidence type="ECO:0000256" key="1">
    <source>
        <dbReference type="ARBA" id="ARBA00004651"/>
    </source>
</evidence>
<evidence type="ECO:0000256" key="2">
    <source>
        <dbReference type="ARBA" id="ARBA00005236"/>
    </source>
</evidence>
<dbReference type="InterPro" id="IPR051447">
    <property type="entry name" value="Lipoprotein-release_system"/>
</dbReference>
<dbReference type="HOGENOM" id="CLU_000604_8_6_7"/>
<feature type="transmembrane region" description="Helical" evidence="7">
    <location>
        <begin position="371"/>
        <end position="390"/>
    </location>
</feature>
<keyword evidence="11" id="KW-1185">Reference proteome</keyword>
<dbReference type="GO" id="GO:0098797">
    <property type="term" value="C:plasma membrane protein complex"/>
    <property type="evidence" value="ECO:0007669"/>
    <property type="project" value="TreeGrafter"/>
</dbReference>
<evidence type="ECO:0008006" key="12">
    <source>
        <dbReference type="Google" id="ProtNLM"/>
    </source>
</evidence>
<protein>
    <recommendedName>
        <fullName evidence="12">ABC transporter permease</fullName>
    </recommendedName>
</protein>